<keyword evidence="1 2" id="KW-0533">Nickel</keyword>
<dbReference type="Pfam" id="PF01969">
    <property type="entry name" value="Ni_insertion"/>
    <property type="match status" value="1"/>
</dbReference>
<dbReference type="HAMAP" id="MF_01074">
    <property type="entry name" value="LarC"/>
    <property type="match status" value="1"/>
</dbReference>
<dbReference type="EMBL" id="JAGVWD010000060">
    <property type="protein sequence ID" value="MBS3057711.1"/>
    <property type="molecule type" value="Genomic_DNA"/>
</dbReference>
<evidence type="ECO:0000313" key="5">
    <source>
        <dbReference type="Proteomes" id="UP000677687"/>
    </source>
</evidence>
<organism evidence="4 5">
    <name type="scientific">Candidatus Iainarchaeum sp</name>
    <dbReference type="NCBI Taxonomy" id="3101447"/>
    <lineage>
        <taxon>Archaea</taxon>
        <taxon>Candidatus Iainarchaeota</taxon>
        <taxon>Candidatus Iainarchaeia</taxon>
        <taxon>Candidatus Iainarchaeales</taxon>
        <taxon>Candidatus Iainarchaeaceae</taxon>
        <taxon>Candidatus Iainarchaeum</taxon>
    </lineage>
</organism>
<gene>
    <name evidence="4" type="primary">larC</name>
    <name evidence="4" type="ORF">J4415_03745</name>
</gene>
<evidence type="ECO:0000256" key="3">
    <source>
        <dbReference type="SAM" id="Coils"/>
    </source>
</evidence>
<dbReference type="AlphaFoldDB" id="A0A8T4KTJ9"/>
<dbReference type="PANTHER" id="PTHR36566">
    <property type="entry name" value="NICKEL INSERTION PROTEIN-RELATED"/>
    <property type="match status" value="1"/>
</dbReference>
<accession>A0A8T4KTJ9</accession>
<evidence type="ECO:0000256" key="1">
    <source>
        <dbReference type="ARBA" id="ARBA00022596"/>
    </source>
</evidence>
<proteinExistence type="inferred from homology"/>
<comment type="caution">
    <text evidence="4">The sequence shown here is derived from an EMBL/GenBank/DDBJ whole genome shotgun (WGS) entry which is preliminary data.</text>
</comment>
<name>A0A8T4KTJ9_9ARCH</name>
<dbReference type="PANTHER" id="PTHR36566:SF1">
    <property type="entry name" value="PYRIDINIUM-3,5-BISTHIOCARBOXYLIC ACID MONONUCLEOTIDE NICKEL INSERTION PROTEIN"/>
    <property type="match status" value="1"/>
</dbReference>
<dbReference type="Proteomes" id="UP000677687">
    <property type="component" value="Unassembled WGS sequence"/>
</dbReference>
<feature type="coiled-coil region" evidence="3">
    <location>
        <begin position="21"/>
        <end position="48"/>
    </location>
</feature>
<dbReference type="Gene3D" id="3.30.70.1380">
    <property type="entry name" value="Transcriptional regulatory protein pf0864 domain like"/>
    <property type="match status" value="1"/>
</dbReference>
<dbReference type="GO" id="GO:0016151">
    <property type="term" value="F:nickel cation binding"/>
    <property type="evidence" value="ECO:0007669"/>
    <property type="project" value="UniProtKB-UniRule"/>
</dbReference>
<reference evidence="4" key="1">
    <citation type="submission" date="2021-03" db="EMBL/GenBank/DDBJ databases">
        <authorList>
            <person name="Jaffe A."/>
        </authorList>
    </citation>
    <scope>NUCLEOTIDE SEQUENCE</scope>
    <source>
        <strain evidence="4">RIFCSPHIGHO2_01_FULL_AR10_44_11</strain>
    </source>
</reference>
<evidence type="ECO:0000313" key="4">
    <source>
        <dbReference type="EMBL" id="MBS3057711.1"/>
    </source>
</evidence>
<dbReference type="NCBIfam" id="TIGR00299">
    <property type="entry name" value="nickel pincer cofactor biosynthesis protein LarC"/>
    <property type="match status" value="1"/>
</dbReference>
<sequence length="421" mass="45561">MKIAYLDCFSGISGDMFLGAMIDAGLDLNALKRELKKLNLKNYEIRTRRVKKHGILATKFDVIAKGRQRDASLREIIAIIGQSGLGGDVKEKSKEIFMRVAKAEAKVHGTALSKIHFHEIAAIDSIIDIVGAAIAVKKLGLERIYASPPSLGSGFVKCAHGILPVPGPATAELLKGIPVASGSARAELVTPTGAALLAVLAGEFGEMPLMKIGSIGYGAGSAELAHPNVLRAFIGEADSEGKSENIKLVETNIDDMNPEIYDYAMGRLFKKGALDVFLTPICMKKNRPAVKLSVLAGQSRLDDIVETIFNETSTFGVRISDVARRTLQRETVKVKTRYGAIRIKVGSLDGKLKSISPEYEDCKEHFILISLQRVCSAAFSPHAAYKAGFHSKKAYCLPQAKIPQQNHSFASVCCRLCPSFF</sequence>
<comment type="similarity">
    <text evidence="2">Belongs to the LarC family.</text>
</comment>
<reference evidence="4" key="2">
    <citation type="submission" date="2021-05" db="EMBL/GenBank/DDBJ databases">
        <title>Protein family content uncovers lineage relationships and bacterial pathway maintenance mechanisms in DPANN archaea.</title>
        <authorList>
            <person name="Castelle C.J."/>
            <person name="Meheust R."/>
            <person name="Jaffe A.L."/>
            <person name="Seitz K."/>
            <person name="Gong X."/>
            <person name="Baker B.J."/>
            <person name="Banfield J.F."/>
        </authorList>
    </citation>
    <scope>NUCLEOTIDE SEQUENCE</scope>
    <source>
        <strain evidence="4">RIFCSPHIGHO2_01_FULL_AR10_44_11</strain>
    </source>
</reference>
<dbReference type="GO" id="GO:0016829">
    <property type="term" value="F:lyase activity"/>
    <property type="evidence" value="ECO:0007669"/>
    <property type="project" value="UniProtKB-UniRule"/>
</dbReference>
<protein>
    <recommendedName>
        <fullName evidence="2">Putative nickel insertion protein</fullName>
    </recommendedName>
</protein>
<evidence type="ECO:0000256" key="2">
    <source>
        <dbReference type="HAMAP-Rule" id="MF_01074"/>
    </source>
</evidence>
<keyword evidence="3" id="KW-0175">Coiled coil</keyword>
<keyword evidence="2" id="KW-0456">Lyase</keyword>
<dbReference type="InterPro" id="IPR002822">
    <property type="entry name" value="Ni_insertion"/>
</dbReference>